<feature type="domain" description="RapZ C-terminal" evidence="6">
    <location>
        <begin position="172"/>
        <end position="292"/>
    </location>
</feature>
<dbReference type="PIRSF" id="PIRSF005052">
    <property type="entry name" value="P-loopkin"/>
    <property type="match status" value="1"/>
</dbReference>
<sequence>MNDFETLQTGDQRRVVLVTGPSGAGRSTAINVLEDLDYEVIDNIPLSMLPKLLEVSMCGRPLALGLDVRNRDFSTNGLIELIDQLAVDAKFDAAVLYLDCAADVLSRRYSETRRRHPLAPAETAQQGITREQDLLIPVRARADIIVDTSDMSPHELRAEVERWFAQGHQAQMAISLQSFSYKRGMPRGLDMVFDVRFLRNPYWDVSLRSLNGRDGAVQSYVMADPRYDAFFQKVLELTLLLLPAYCEEGKRHLSIAFGCTGGQHRSVALVENLSKALAKHDWQVSIRHREMERRQSGALQDASRAEA</sequence>
<dbReference type="NCBIfam" id="NF003828">
    <property type="entry name" value="PRK05416.1"/>
    <property type="match status" value="1"/>
</dbReference>
<keyword evidence="1 4" id="KW-0547">Nucleotide-binding</keyword>
<gene>
    <name evidence="7" type="ORF">PAM7971_01293</name>
</gene>
<protein>
    <submittedName>
        <fullName evidence="7">GlmZ(SRNA)-inactivating NTPase</fullName>
    </submittedName>
</protein>
<dbReference type="Gene3D" id="3.40.50.300">
    <property type="entry name" value="P-loop containing nucleotide triphosphate hydrolases"/>
    <property type="match status" value="1"/>
</dbReference>
<feature type="binding site" evidence="4">
    <location>
        <begin position="20"/>
        <end position="27"/>
    </location>
    <ligand>
        <name>ATP</name>
        <dbReference type="ChEBI" id="CHEBI:30616"/>
    </ligand>
</feature>
<dbReference type="PANTHER" id="PTHR30448">
    <property type="entry name" value="RNASE ADAPTER PROTEIN RAPZ"/>
    <property type="match status" value="1"/>
</dbReference>
<name>A0A1Y5S4J6_9RHOB</name>
<dbReference type="PANTHER" id="PTHR30448:SF0">
    <property type="entry name" value="RNASE ADAPTER PROTEIN RAPZ"/>
    <property type="match status" value="1"/>
</dbReference>
<dbReference type="Pfam" id="PF22740">
    <property type="entry name" value="PapZ_C"/>
    <property type="match status" value="1"/>
</dbReference>
<dbReference type="AlphaFoldDB" id="A0A1Y5S4J6"/>
<feature type="binding site" evidence="4">
    <location>
        <begin position="67"/>
        <end position="70"/>
    </location>
    <ligand>
        <name>GTP</name>
        <dbReference type="ChEBI" id="CHEBI:37565"/>
    </ligand>
</feature>
<dbReference type="RefSeq" id="WP_085848177.1">
    <property type="nucleotide sequence ID" value="NZ_FNZV01000008.1"/>
</dbReference>
<dbReference type="EMBL" id="FWFW01000003">
    <property type="protein sequence ID" value="SLN32435.1"/>
    <property type="molecule type" value="Genomic_DNA"/>
</dbReference>
<dbReference type="OrthoDB" id="9784461at2"/>
<dbReference type="Pfam" id="PF03668">
    <property type="entry name" value="RapZ-like_N"/>
    <property type="match status" value="1"/>
</dbReference>
<reference evidence="7 8" key="1">
    <citation type="submission" date="2017-03" db="EMBL/GenBank/DDBJ databases">
        <authorList>
            <person name="Afonso C.L."/>
            <person name="Miller P.J."/>
            <person name="Scott M.A."/>
            <person name="Spackman E."/>
            <person name="Goraichik I."/>
            <person name="Dimitrov K.M."/>
            <person name="Suarez D.L."/>
            <person name="Swayne D.E."/>
        </authorList>
    </citation>
    <scope>NUCLEOTIDE SEQUENCE [LARGE SCALE GENOMIC DNA]</scope>
    <source>
        <strain evidence="7 8">CECT 7971</strain>
    </source>
</reference>
<evidence type="ECO:0000259" key="5">
    <source>
        <dbReference type="Pfam" id="PF03668"/>
    </source>
</evidence>
<evidence type="ECO:0000256" key="1">
    <source>
        <dbReference type="ARBA" id="ARBA00022741"/>
    </source>
</evidence>
<dbReference type="Proteomes" id="UP000193307">
    <property type="component" value="Unassembled WGS sequence"/>
</dbReference>
<dbReference type="InterPro" id="IPR005337">
    <property type="entry name" value="RapZ-like"/>
</dbReference>
<dbReference type="InterPro" id="IPR053931">
    <property type="entry name" value="RapZ_C"/>
</dbReference>
<evidence type="ECO:0000256" key="2">
    <source>
        <dbReference type="ARBA" id="ARBA00022840"/>
    </source>
</evidence>
<dbReference type="GO" id="GO:0005524">
    <property type="term" value="F:ATP binding"/>
    <property type="evidence" value="ECO:0007669"/>
    <property type="project" value="UniProtKB-UniRule"/>
</dbReference>
<dbReference type="HAMAP" id="MF_00636">
    <property type="entry name" value="RapZ_like"/>
    <property type="match status" value="1"/>
</dbReference>
<evidence type="ECO:0000256" key="4">
    <source>
        <dbReference type="HAMAP-Rule" id="MF_00636"/>
    </source>
</evidence>
<dbReference type="InterPro" id="IPR027417">
    <property type="entry name" value="P-loop_NTPase"/>
</dbReference>
<dbReference type="GO" id="GO:0005525">
    <property type="term" value="F:GTP binding"/>
    <property type="evidence" value="ECO:0007669"/>
    <property type="project" value="UniProtKB-UniRule"/>
</dbReference>
<keyword evidence="2 4" id="KW-0067">ATP-binding</keyword>
<evidence type="ECO:0000259" key="6">
    <source>
        <dbReference type="Pfam" id="PF22740"/>
    </source>
</evidence>
<dbReference type="STRING" id="658057.SAMN04488032_10814"/>
<dbReference type="InterPro" id="IPR053930">
    <property type="entry name" value="RapZ-like_N"/>
</dbReference>
<evidence type="ECO:0000313" key="8">
    <source>
        <dbReference type="Proteomes" id="UP000193307"/>
    </source>
</evidence>
<evidence type="ECO:0000256" key="3">
    <source>
        <dbReference type="ARBA" id="ARBA00023134"/>
    </source>
</evidence>
<evidence type="ECO:0000313" key="7">
    <source>
        <dbReference type="EMBL" id="SLN32435.1"/>
    </source>
</evidence>
<organism evidence="7 8">
    <name type="scientific">Pacificibacter marinus</name>
    <dbReference type="NCBI Taxonomy" id="658057"/>
    <lineage>
        <taxon>Bacteria</taxon>
        <taxon>Pseudomonadati</taxon>
        <taxon>Pseudomonadota</taxon>
        <taxon>Alphaproteobacteria</taxon>
        <taxon>Rhodobacterales</taxon>
        <taxon>Roseobacteraceae</taxon>
        <taxon>Pacificibacter</taxon>
    </lineage>
</organism>
<keyword evidence="3 4" id="KW-0342">GTP-binding</keyword>
<keyword evidence="8" id="KW-1185">Reference proteome</keyword>
<feature type="domain" description="RapZ-like N-terminal" evidence="5">
    <location>
        <begin position="15"/>
        <end position="165"/>
    </location>
</feature>
<proteinExistence type="inferred from homology"/>
<accession>A0A1Y5S4J6</accession>
<dbReference type="SUPFAM" id="SSF52540">
    <property type="entry name" value="P-loop containing nucleoside triphosphate hydrolases"/>
    <property type="match status" value="1"/>
</dbReference>